<dbReference type="EnsemblPlants" id="Pp3c16_3830V3.1">
    <property type="protein sequence ID" value="PAC:32984236.CDS.1"/>
    <property type="gene ID" value="Pp3c16_3830"/>
</dbReference>
<gene>
    <name evidence="1" type="ORF">PHYPA_020436</name>
</gene>
<reference evidence="2" key="3">
    <citation type="submission" date="2020-12" db="UniProtKB">
        <authorList>
            <consortium name="EnsemblPlants"/>
        </authorList>
    </citation>
    <scope>IDENTIFICATION</scope>
</reference>
<dbReference type="EMBL" id="ABEU02000016">
    <property type="protein sequence ID" value="PNR37328.1"/>
    <property type="molecule type" value="Genomic_DNA"/>
</dbReference>
<dbReference type="AlphaFoldDB" id="A0A2K1J737"/>
<dbReference type="Proteomes" id="UP000006727">
    <property type="component" value="Chromosome 16"/>
</dbReference>
<dbReference type="PaxDb" id="3218-PP1S127_83V6.1"/>
<reference evidence="1 3" key="2">
    <citation type="journal article" date="2018" name="Plant J.">
        <title>The Physcomitrella patens chromosome-scale assembly reveals moss genome structure and evolution.</title>
        <authorList>
            <person name="Lang D."/>
            <person name="Ullrich K.K."/>
            <person name="Murat F."/>
            <person name="Fuchs J."/>
            <person name="Jenkins J."/>
            <person name="Haas F.B."/>
            <person name="Piednoel M."/>
            <person name="Gundlach H."/>
            <person name="Van Bel M."/>
            <person name="Meyberg R."/>
            <person name="Vives C."/>
            <person name="Morata J."/>
            <person name="Symeonidi A."/>
            <person name="Hiss M."/>
            <person name="Muchero W."/>
            <person name="Kamisugi Y."/>
            <person name="Saleh O."/>
            <person name="Blanc G."/>
            <person name="Decker E.L."/>
            <person name="van Gessel N."/>
            <person name="Grimwood J."/>
            <person name="Hayes R.D."/>
            <person name="Graham S.W."/>
            <person name="Gunter L.E."/>
            <person name="McDaniel S.F."/>
            <person name="Hoernstein S.N.W."/>
            <person name="Larsson A."/>
            <person name="Li F.W."/>
            <person name="Perroud P.F."/>
            <person name="Phillips J."/>
            <person name="Ranjan P."/>
            <person name="Rokshar D.S."/>
            <person name="Rothfels C.J."/>
            <person name="Schneider L."/>
            <person name="Shu S."/>
            <person name="Stevenson D.W."/>
            <person name="Thummler F."/>
            <person name="Tillich M."/>
            <person name="Villarreal Aguilar J.C."/>
            <person name="Widiez T."/>
            <person name="Wong G.K."/>
            <person name="Wymore A."/>
            <person name="Zhang Y."/>
            <person name="Zimmer A.D."/>
            <person name="Quatrano R.S."/>
            <person name="Mayer K.F.X."/>
            <person name="Goodstein D."/>
            <person name="Casacuberta J.M."/>
            <person name="Vandepoele K."/>
            <person name="Reski R."/>
            <person name="Cuming A.C."/>
            <person name="Tuskan G.A."/>
            <person name="Maumus F."/>
            <person name="Salse J."/>
            <person name="Schmutz J."/>
            <person name="Rensing S.A."/>
        </authorList>
    </citation>
    <scope>NUCLEOTIDE SEQUENCE [LARGE SCALE GENOMIC DNA]</scope>
    <source>
        <strain evidence="2 3">cv. Gransden 2004</strain>
    </source>
</reference>
<accession>A0A2K1J737</accession>
<reference evidence="1 3" key="1">
    <citation type="journal article" date="2008" name="Science">
        <title>The Physcomitrella genome reveals evolutionary insights into the conquest of land by plants.</title>
        <authorList>
            <person name="Rensing S."/>
            <person name="Lang D."/>
            <person name="Zimmer A."/>
            <person name="Terry A."/>
            <person name="Salamov A."/>
            <person name="Shapiro H."/>
            <person name="Nishiyama T."/>
            <person name="Perroud P.-F."/>
            <person name="Lindquist E."/>
            <person name="Kamisugi Y."/>
            <person name="Tanahashi T."/>
            <person name="Sakakibara K."/>
            <person name="Fujita T."/>
            <person name="Oishi K."/>
            <person name="Shin-I T."/>
            <person name="Kuroki Y."/>
            <person name="Toyoda A."/>
            <person name="Suzuki Y."/>
            <person name="Hashimoto A."/>
            <person name="Yamaguchi K."/>
            <person name="Sugano A."/>
            <person name="Kohara Y."/>
            <person name="Fujiyama A."/>
            <person name="Anterola A."/>
            <person name="Aoki S."/>
            <person name="Ashton N."/>
            <person name="Barbazuk W.B."/>
            <person name="Barker E."/>
            <person name="Bennetzen J."/>
            <person name="Bezanilla M."/>
            <person name="Blankenship R."/>
            <person name="Cho S.H."/>
            <person name="Dutcher S."/>
            <person name="Estelle M."/>
            <person name="Fawcett J.A."/>
            <person name="Gundlach H."/>
            <person name="Hanada K."/>
            <person name="Heyl A."/>
            <person name="Hicks K.A."/>
            <person name="Hugh J."/>
            <person name="Lohr M."/>
            <person name="Mayer K."/>
            <person name="Melkozernov A."/>
            <person name="Murata T."/>
            <person name="Nelson D."/>
            <person name="Pils B."/>
            <person name="Prigge M."/>
            <person name="Reiss B."/>
            <person name="Renner T."/>
            <person name="Rombauts S."/>
            <person name="Rushton P."/>
            <person name="Sanderfoot A."/>
            <person name="Schween G."/>
            <person name="Shiu S.-H."/>
            <person name="Stueber K."/>
            <person name="Theodoulou F.L."/>
            <person name="Tu H."/>
            <person name="Van de Peer Y."/>
            <person name="Verrier P.J."/>
            <person name="Waters E."/>
            <person name="Wood A."/>
            <person name="Yang L."/>
            <person name="Cove D."/>
            <person name="Cuming A."/>
            <person name="Hasebe M."/>
            <person name="Lucas S."/>
            <person name="Mishler D.B."/>
            <person name="Reski R."/>
            <person name="Grigoriev I."/>
            <person name="Quatrano R.S."/>
            <person name="Boore J.L."/>
        </authorList>
    </citation>
    <scope>NUCLEOTIDE SEQUENCE [LARGE SCALE GENOMIC DNA]</scope>
    <source>
        <strain evidence="2 3">cv. Gransden 2004</strain>
    </source>
</reference>
<protein>
    <submittedName>
        <fullName evidence="1 2">Uncharacterized protein</fullName>
    </submittedName>
</protein>
<name>A0A2K1J737_PHYPA</name>
<evidence type="ECO:0000313" key="3">
    <source>
        <dbReference type="Proteomes" id="UP000006727"/>
    </source>
</evidence>
<organism evidence="1">
    <name type="scientific">Physcomitrium patens</name>
    <name type="common">Spreading-leaved earth moss</name>
    <name type="synonym">Physcomitrella patens</name>
    <dbReference type="NCBI Taxonomy" id="3218"/>
    <lineage>
        <taxon>Eukaryota</taxon>
        <taxon>Viridiplantae</taxon>
        <taxon>Streptophyta</taxon>
        <taxon>Embryophyta</taxon>
        <taxon>Bryophyta</taxon>
        <taxon>Bryophytina</taxon>
        <taxon>Bryopsida</taxon>
        <taxon>Funariidae</taxon>
        <taxon>Funariales</taxon>
        <taxon>Funariaceae</taxon>
        <taxon>Physcomitrium</taxon>
    </lineage>
</organism>
<proteinExistence type="predicted"/>
<dbReference type="Gramene" id="Pp3c16_3830V3.2">
    <property type="protein sequence ID" value="PAC:32984237.CDS.1"/>
    <property type="gene ID" value="Pp3c16_3830"/>
</dbReference>
<keyword evidence="3" id="KW-1185">Reference proteome</keyword>
<evidence type="ECO:0000313" key="1">
    <source>
        <dbReference type="EMBL" id="PNR37328.1"/>
    </source>
</evidence>
<evidence type="ECO:0000313" key="2">
    <source>
        <dbReference type="EnsemblPlants" id="PAC:32984236.CDS.1"/>
    </source>
</evidence>
<dbReference type="InParanoid" id="A0A2K1J737"/>
<dbReference type="EnsemblPlants" id="Pp3c16_3830V3.2">
    <property type="protein sequence ID" value="PAC:32984237.CDS.1"/>
    <property type="gene ID" value="Pp3c16_3830"/>
</dbReference>
<sequence>MKACPLGDEPAYCKSQPLHDPPPMSISQIDVLAGWLVHFLIPSPYLHIHHVELY</sequence>
<dbReference type="Gramene" id="Pp3c16_3830V3.1">
    <property type="protein sequence ID" value="PAC:32984236.CDS.1"/>
    <property type="gene ID" value="Pp3c16_3830"/>
</dbReference>